<dbReference type="Gene3D" id="3.40.50.2000">
    <property type="entry name" value="Glycogen Phosphorylase B"/>
    <property type="match status" value="2"/>
</dbReference>
<evidence type="ECO:0000313" key="5">
    <source>
        <dbReference type="Proteomes" id="UP000290013"/>
    </source>
</evidence>
<gene>
    <name evidence="4" type="primary">mshA_2</name>
    <name evidence="4" type="ORF">NCTC12078_02771</name>
</gene>
<organism evidence="4 5">
    <name type="scientific">Chryseobacterium taihuense</name>
    <dbReference type="NCBI Taxonomy" id="1141221"/>
    <lineage>
        <taxon>Bacteria</taxon>
        <taxon>Pseudomonadati</taxon>
        <taxon>Bacteroidota</taxon>
        <taxon>Flavobacteriia</taxon>
        <taxon>Flavobacteriales</taxon>
        <taxon>Weeksellaceae</taxon>
        <taxon>Chryseobacterium group</taxon>
        <taxon>Chryseobacterium</taxon>
    </lineage>
</organism>
<dbReference type="EC" id="2.4.1.250" evidence="4"/>
<name>A0A4U8WES8_9FLAO</name>
<dbReference type="Pfam" id="PF00534">
    <property type="entry name" value="Glycos_transf_1"/>
    <property type="match status" value="1"/>
</dbReference>
<dbReference type="SUPFAM" id="SSF53756">
    <property type="entry name" value="UDP-Glycosyltransferase/glycogen phosphorylase"/>
    <property type="match status" value="1"/>
</dbReference>
<proteinExistence type="predicted"/>
<dbReference type="Pfam" id="PF13439">
    <property type="entry name" value="Glyco_transf_4"/>
    <property type="match status" value="1"/>
</dbReference>
<dbReference type="PANTHER" id="PTHR46401:SF2">
    <property type="entry name" value="GLYCOSYLTRANSFERASE WBBK-RELATED"/>
    <property type="match status" value="1"/>
</dbReference>
<feature type="domain" description="Glycosyl transferase family 1" evidence="2">
    <location>
        <begin position="204"/>
        <end position="364"/>
    </location>
</feature>
<dbReference type="Proteomes" id="UP000290013">
    <property type="component" value="Chromosome"/>
</dbReference>
<protein>
    <submittedName>
        <fullName evidence="4">D-inositol-3-phosphate glycosyltransferase</fullName>
        <ecNumber evidence="4">2.4.1.250</ecNumber>
    </submittedName>
</protein>
<feature type="domain" description="Glycosyltransferase subfamily 4-like N-terminal" evidence="3">
    <location>
        <begin position="31"/>
        <end position="199"/>
    </location>
</feature>
<evidence type="ECO:0000259" key="2">
    <source>
        <dbReference type="Pfam" id="PF00534"/>
    </source>
</evidence>
<accession>A0A4U8WES8</accession>
<evidence type="ECO:0000259" key="3">
    <source>
        <dbReference type="Pfam" id="PF13439"/>
    </source>
</evidence>
<dbReference type="InterPro" id="IPR028098">
    <property type="entry name" value="Glyco_trans_4-like_N"/>
</dbReference>
<evidence type="ECO:0000313" key="4">
    <source>
        <dbReference type="EMBL" id="VFB04733.1"/>
    </source>
</evidence>
<evidence type="ECO:0000256" key="1">
    <source>
        <dbReference type="ARBA" id="ARBA00022679"/>
    </source>
</evidence>
<reference evidence="4 5" key="1">
    <citation type="submission" date="2019-02" db="EMBL/GenBank/DDBJ databases">
        <authorList>
            <consortium name="Pathogen Informatics"/>
        </authorList>
    </citation>
    <scope>NUCLEOTIDE SEQUENCE [LARGE SCALE GENOMIC DNA]</scope>
    <source>
        <strain evidence="4 5">3012STDY6944375</strain>
    </source>
</reference>
<dbReference type="CDD" id="cd03809">
    <property type="entry name" value="GT4_MtfB-like"/>
    <property type="match status" value="1"/>
</dbReference>
<dbReference type="InterPro" id="IPR001296">
    <property type="entry name" value="Glyco_trans_1"/>
</dbReference>
<dbReference type="AlphaFoldDB" id="A0A4U8WES8"/>
<sequence length="390" mass="45246">MINGTLKKQSNPIEYLMKILLDPQIFDQQTYGGISRYYTEVFSVLSKRNDIEVILPIYSSDNAYVTETDLMVKNKSLYLLYVVLAFFKISTRTLRRKNSEKLLNQTFENKNYDVFVPTYYNPYFLDKIGDKPFVLTVYDMIHEILPEYFIDDHFKVVERKLLLMEKAAKIIAVSHNTKKDITKIYPHIDPAKIEVVHHGSSIKIHPDVKVNLPENYILYVGSRADYKNFQFFLRAAVPLLKQNHDLRIIAAGGGKFKEEEVELLKELGVEKQVLQRKFDEKELGHFYQKAKCFVFPSLYEGFGIPVLESMACGCPIILTRHGSFPEVAGDAGIYFDSDSEEDLRTKIEMLLFDEDVRKQYAHKGLEHVKKFDWNDAAEQCLKVYSDAVKQ</sequence>
<dbReference type="GO" id="GO:0009103">
    <property type="term" value="P:lipopolysaccharide biosynthetic process"/>
    <property type="evidence" value="ECO:0007669"/>
    <property type="project" value="TreeGrafter"/>
</dbReference>
<dbReference type="KEGG" id="ctai:NCTC12078_02771"/>
<dbReference type="PANTHER" id="PTHR46401">
    <property type="entry name" value="GLYCOSYLTRANSFERASE WBBK-RELATED"/>
    <property type="match status" value="1"/>
</dbReference>
<keyword evidence="4" id="KW-0328">Glycosyltransferase</keyword>
<keyword evidence="1 4" id="KW-0808">Transferase</keyword>
<dbReference type="GO" id="GO:0102710">
    <property type="term" value="F:D-inositol-3-phosphate glycosyltransferase activity"/>
    <property type="evidence" value="ECO:0007669"/>
    <property type="project" value="UniProtKB-EC"/>
</dbReference>
<dbReference type="EMBL" id="LR215974">
    <property type="protein sequence ID" value="VFB04733.1"/>
    <property type="molecule type" value="Genomic_DNA"/>
</dbReference>